<dbReference type="Proteomes" id="UP000829196">
    <property type="component" value="Unassembled WGS sequence"/>
</dbReference>
<reference evidence="1" key="1">
    <citation type="journal article" date="2022" name="Front. Genet.">
        <title>Chromosome-Scale Assembly of the Dendrobium nobile Genome Provides Insights Into the Molecular Mechanism of the Biosynthesis of the Medicinal Active Ingredient of Dendrobium.</title>
        <authorList>
            <person name="Xu Q."/>
            <person name="Niu S.-C."/>
            <person name="Li K.-L."/>
            <person name="Zheng P.-J."/>
            <person name="Zhang X.-J."/>
            <person name="Jia Y."/>
            <person name="Liu Y."/>
            <person name="Niu Y.-X."/>
            <person name="Yu L.-H."/>
            <person name="Chen D.-F."/>
            <person name="Zhang G.-Q."/>
        </authorList>
    </citation>
    <scope>NUCLEOTIDE SEQUENCE</scope>
    <source>
        <tissue evidence="1">Leaf</tissue>
    </source>
</reference>
<dbReference type="AlphaFoldDB" id="A0A8T3C1G7"/>
<protein>
    <submittedName>
        <fullName evidence="1">Uncharacterized protein</fullName>
    </submittedName>
</protein>
<organism evidence="1 2">
    <name type="scientific">Dendrobium nobile</name>
    <name type="common">Orchid</name>
    <dbReference type="NCBI Taxonomy" id="94219"/>
    <lineage>
        <taxon>Eukaryota</taxon>
        <taxon>Viridiplantae</taxon>
        <taxon>Streptophyta</taxon>
        <taxon>Embryophyta</taxon>
        <taxon>Tracheophyta</taxon>
        <taxon>Spermatophyta</taxon>
        <taxon>Magnoliopsida</taxon>
        <taxon>Liliopsida</taxon>
        <taxon>Asparagales</taxon>
        <taxon>Orchidaceae</taxon>
        <taxon>Epidendroideae</taxon>
        <taxon>Malaxideae</taxon>
        <taxon>Dendrobiinae</taxon>
        <taxon>Dendrobium</taxon>
    </lineage>
</organism>
<evidence type="ECO:0000313" key="1">
    <source>
        <dbReference type="EMBL" id="KAI0524140.1"/>
    </source>
</evidence>
<keyword evidence="2" id="KW-1185">Reference proteome</keyword>
<sequence length="82" mass="9441">MRELCCKLGRISASRESWEEFLRSPEYLAESRRVRAAGRAPAVVEEEGILLFPFLIFFPSSSLSSLESPLCRMRVLFIIFLE</sequence>
<accession>A0A8T3C1G7</accession>
<comment type="caution">
    <text evidence="1">The sequence shown here is derived from an EMBL/GenBank/DDBJ whole genome shotgun (WGS) entry which is preliminary data.</text>
</comment>
<name>A0A8T3C1G7_DENNO</name>
<gene>
    <name evidence="1" type="ORF">KFK09_003504</name>
</gene>
<dbReference type="EMBL" id="JAGYWB010000004">
    <property type="protein sequence ID" value="KAI0524140.1"/>
    <property type="molecule type" value="Genomic_DNA"/>
</dbReference>
<proteinExistence type="predicted"/>
<evidence type="ECO:0000313" key="2">
    <source>
        <dbReference type="Proteomes" id="UP000829196"/>
    </source>
</evidence>